<keyword evidence="1" id="KW-0812">Transmembrane</keyword>
<organism evidence="2 3">
    <name type="scientific">Alkalicoccobacillus plakortidis</name>
    <dbReference type="NCBI Taxonomy" id="444060"/>
    <lineage>
        <taxon>Bacteria</taxon>
        <taxon>Bacillati</taxon>
        <taxon>Bacillota</taxon>
        <taxon>Bacilli</taxon>
        <taxon>Bacillales</taxon>
        <taxon>Bacillaceae</taxon>
        <taxon>Alkalicoccobacillus</taxon>
    </lineage>
</organism>
<dbReference type="Proteomes" id="UP001203665">
    <property type="component" value="Unassembled WGS sequence"/>
</dbReference>
<reference evidence="2" key="1">
    <citation type="submission" date="2022-06" db="EMBL/GenBank/DDBJ databases">
        <title>Alkalicoccobacillus porphyridii sp. nov., isolated from a marine red alga, Porphyridium purpureum and reclassification of Shouchella plakortidis and Shouchella gibsonii as Alkalicoccobacillus plakortidis comb. nov. and Alkalicoccobacillus gibsonii comb. nov.</title>
        <authorList>
            <person name="Kim K.H."/>
            <person name="Lee J.K."/>
            <person name="Han D.M."/>
            <person name="Baek J.H."/>
            <person name="Jeon C.O."/>
        </authorList>
    </citation>
    <scope>NUCLEOTIDE SEQUENCE</scope>
    <source>
        <strain evidence="2">DSM 19153</strain>
    </source>
</reference>
<dbReference type="RefSeq" id="WP_251608460.1">
    <property type="nucleotide sequence ID" value="NZ_JAMQJY010000001.1"/>
</dbReference>
<feature type="transmembrane region" description="Helical" evidence="1">
    <location>
        <begin position="45"/>
        <end position="66"/>
    </location>
</feature>
<accession>A0ABT0XKG2</accession>
<gene>
    <name evidence="2" type="ORF">NDM98_13405</name>
</gene>
<sequence length="136" mass="15759">MLKRKFLAALITFVLSTLCIALMSPPSTMLGDERHLISDLHISGLYVLGGILFYLLPVTFLIEWITYKASFARFALSLNLHLLFSFLTVFFLLLLFVFAMLVFAIYFITDECLRMLDKKGPHKLSKYMLRPFKRLI</sequence>
<dbReference type="EMBL" id="JAMQJY010000001">
    <property type="protein sequence ID" value="MCM2676388.1"/>
    <property type="molecule type" value="Genomic_DNA"/>
</dbReference>
<feature type="transmembrane region" description="Helical" evidence="1">
    <location>
        <begin position="78"/>
        <end position="108"/>
    </location>
</feature>
<proteinExistence type="predicted"/>
<evidence type="ECO:0000256" key="1">
    <source>
        <dbReference type="SAM" id="Phobius"/>
    </source>
</evidence>
<keyword evidence="3" id="KW-1185">Reference proteome</keyword>
<protein>
    <submittedName>
        <fullName evidence="2">Uncharacterized protein</fullName>
    </submittedName>
</protein>
<keyword evidence="1" id="KW-1133">Transmembrane helix</keyword>
<evidence type="ECO:0000313" key="2">
    <source>
        <dbReference type="EMBL" id="MCM2676388.1"/>
    </source>
</evidence>
<keyword evidence="1" id="KW-0472">Membrane</keyword>
<comment type="caution">
    <text evidence="2">The sequence shown here is derived from an EMBL/GenBank/DDBJ whole genome shotgun (WGS) entry which is preliminary data.</text>
</comment>
<name>A0ABT0XKG2_9BACI</name>
<evidence type="ECO:0000313" key="3">
    <source>
        <dbReference type="Proteomes" id="UP001203665"/>
    </source>
</evidence>